<feature type="transmembrane region" description="Helical" evidence="7">
    <location>
        <begin position="29"/>
        <end position="50"/>
    </location>
</feature>
<feature type="transmembrane region" description="Helical" evidence="7">
    <location>
        <begin position="62"/>
        <end position="82"/>
    </location>
</feature>
<evidence type="ECO:0000313" key="9">
    <source>
        <dbReference type="Proteomes" id="UP001379533"/>
    </source>
</evidence>
<evidence type="ECO:0000256" key="2">
    <source>
        <dbReference type="ARBA" id="ARBA00011006"/>
    </source>
</evidence>
<keyword evidence="5 7" id="KW-1133">Transmembrane helix</keyword>
<dbReference type="Proteomes" id="UP001379533">
    <property type="component" value="Chromosome"/>
</dbReference>
<sequence>MSILLFLIFGFIVGLLARAIMPGEQKLSILMTTLVGVVGSFIGGFVGSLLHGGGDMFQLRTSGIIGSVIGALLILALLGYIGRRRLAH</sequence>
<reference evidence="8 9" key="1">
    <citation type="submission" date="2021-12" db="EMBL/GenBank/DDBJ databases">
        <title>Discovery of the Pendulisporaceae a myxobacterial family with distinct sporulation behavior and unique specialized metabolism.</title>
        <authorList>
            <person name="Garcia R."/>
            <person name="Popoff A."/>
            <person name="Bader C.D."/>
            <person name="Loehr J."/>
            <person name="Walesch S."/>
            <person name="Walt C."/>
            <person name="Boldt J."/>
            <person name="Bunk B."/>
            <person name="Haeckl F.J.F.P.J."/>
            <person name="Gunesch A.P."/>
            <person name="Birkelbach J."/>
            <person name="Nuebel U."/>
            <person name="Pietschmann T."/>
            <person name="Bach T."/>
            <person name="Mueller R."/>
        </authorList>
    </citation>
    <scope>NUCLEOTIDE SEQUENCE [LARGE SCALE GENOMIC DNA]</scope>
    <source>
        <strain evidence="8 9">MSr12523</strain>
    </source>
</reference>
<comment type="similarity">
    <text evidence="2">Belongs to the UPF0410 family.</text>
</comment>
<keyword evidence="3" id="KW-1003">Cell membrane</keyword>
<dbReference type="InterPro" id="IPR007341">
    <property type="entry name" value="Transgly_assoc"/>
</dbReference>
<dbReference type="EMBL" id="CP089982">
    <property type="protein sequence ID" value="WXA99985.1"/>
    <property type="molecule type" value="Genomic_DNA"/>
</dbReference>
<evidence type="ECO:0000256" key="6">
    <source>
        <dbReference type="ARBA" id="ARBA00023136"/>
    </source>
</evidence>
<evidence type="ECO:0000313" key="8">
    <source>
        <dbReference type="EMBL" id="WXA99985.1"/>
    </source>
</evidence>
<gene>
    <name evidence="8" type="ORF">LZC95_24620</name>
</gene>
<evidence type="ECO:0000256" key="5">
    <source>
        <dbReference type="ARBA" id="ARBA00022989"/>
    </source>
</evidence>
<dbReference type="PANTHER" id="PTHR33884:SF3">
    <property type="entry name" value="UPF0410 PROTEIN YMGE"/>
    <property type="match status" value="1"/>
</dbReference>
<comment type="subcellular location">
    <subcellularLocation>
        <location evidence="1">Cell membrane</location>
        <topology evidence="1">Multi-pass membrane protein</topology>
    </subcellularLocation>
</comment>
<accession>A0ABZ2KQX2</accession>
<keyword evidence="9" id="KW-1185">Reference proteome</keyword>
<evidence type="ECO:0000256" key="3">
    <source>
        <dbReference type="ARBA" id="ARBA00022475"/>
    </source>
</evidence>
<keyword evidence="4 7" id="KW-0812">Transmembrane</keyword>
<evidence type="ECO:0000256" key="1">
    <source>
        <dbReference type="ARBA" id="ARBA00004651"/>
    </source>
</evidence>
<dbReference type="PANTHER" id="PTHR33884">
    <property type="entry name" value="UPF0410 PROTEIN YMGE"/>
    <property type="match status" value="1"/>
</dbReference>
<dbReference type="RefSeq" id="WP_394839913.1">
    <property type="nucleotide sequence ID" value="NZ_CP089982.1"/>
</dbReference>
<proteinExistence type="inferred from homology"/>
<evidence type="ECO:0000256" key="7">
    <source>
        <dbReference type="SAM" id="Phobius"/>
    </source>
</evidence>
<keyword evidence="6 7" id="KW-0472">Membrane</keyword>
<dbReference type="Pfam" id="PF04226">
    <property type="entry name" value="Transgly_assoc"/>
    <property type="match status" value="1"/>
</dbReference>
<protein>
    <submittedName>
        <fullName evidence="8">GlsB/YeaQ/YmgE family stress response membrane protein</fullName>
    </submittedName>
</protein>
<name>A0ABZ2KQX2_9BACT</name>
<organism evidence="8 9">
    <name type="scientific">Pendulispora brunnea</name>
    <dbReference type="NCBI Taxonomy" id="2905690"/>
    <lineage>
        <taxon>Bacteria</taxon>
        <taxon>Pseudomonadati</taxon>
        <taxon>Myxococcota</taxon>
        <taxon>Myxococcia</taxon>
        <taxon>Myxococcales</taxon>
        <taxon>Sorangiineae</taxon>
        <taxon>Pendulisporaceae</taxon>
        <taxon>Pendulispora</taxon>
    </lineage>
</organism>
<evidence type="ECO:0000256" key="4">
    <source>
        <dbReference type="ARBA" id="ARBA00022692"/>
    </source>
</evidence>